<feature type="signal peptide" evidence="1">
    <location>
        <begin position="1"/>
        <end position="19"/>
    </location>
</feature>
<dbReference type="AlphaFoldDB" id="A0AA42CCP7"/>
<evidence type="ECO:0000313" key="3">
    <source>
        <dbReference type="Proteomes" id="UP001165679"/>
    </source>
</evidence>
<keyword evidence="1" id="KW-0732">Signal</keyword>
<sequence>MRNLFAAVAAVSLTSLALAASPFDGQYQGNIHLTSAARAQTPCPHDTPFNPKIVDSTFMFHWNQTEVPTKVGPDGSFNATNGNVNLKGKVVGNSLDGTLTGPLCIYNVTAKKR</sequence>
<reference evidence="2" key="2">
    <citation type="submission" date="2022-10" db="EMBL/GenBank/DDBJ databases">
        <authorList>
            <person name="Trinh H.N."/>
        </authorList>
    </citation>
    <scope>NUCLEOTIDE SEQUENCE</scope>
    <source>
        <strain evidence="2">RN2-1</strain>
    </source>
</reference>
<reference evidence="2" key="1">
    <citation type="submission" date="2022-09" db="EMBL/GenBank/DDBJ databases">
        <title>Rhodovastum sp. nov. RN2-1 isolated from soil in Seongnam, South Korea.</title>
        <authorList>
            <person name="Le N.T."/>
        </authorList>
    </citation>
    <scope>NUCLEOTIDE SEQUENCE</scope>
    <source>
        <strain evidence="2">RN2-1</strain>
    </source>
</reference>
<name>A0AA42CCP7_9PROT</name>
<comment type="caution">
    <text evidence="2">The sequence shown here is derived from an EMBL/GenBank/DDBJ whole genome shotgun (WGS) entry which is preliminary data.</text>
</comment>
<gene>
    <name evidence="2" type="ORF">OL599_04015</name>
</gene>
<protein>
    <submittedName>
        <fullName evidence="2">Uncharacterized protein</fullName>
    </submittedName>
</protein>
<keyword evidence="3" id="KW-1185">Reference proteome</keyword>
<dbReference type="RefSeq" id="WP_264712347.1">
    <property type="nucleotide sequence ID" value="NZ_JAPDNT010000002.1"/>
</dbReference>
<evidence type="ECO:0000256" key="1">
    <source>
        <dbReference type="SAM" id="SignalP"/>
    </source>
</evidence>
<dbReference type="Proteomes" id="UP001165679">
    <property type="component" value="Unassembled WGS sequence"/>
</dbReference>
<organism evidence="2 3">
    <name type="scientific">Limobrevibacterium gyesilva</name>
    <dbReference type="NCBI Taxonomy" id="2991712"/>
    <lineage>
        <taxon>Bacteria</taxon>
        <taxon>Pseudomonadati</taxon>
        <taxon>Pseudomonadota</taxon>
        <taxon>Alphaproteobacteria</taxon>
        <taxon>Acetobacterales</taxon>
        <taxon>Acetobacteraceae</taxon>
        <taxon>Limobrevibacterium</taxon>
    </lineage>
</organism>
<accession>A0AA42CCP7</accession>
<evidence type="ECO:0000313" key="2">
    <source>
        <dbReference type="EMBL" id="MCW3473733.1"/>
    </source>
</evidence>
<proteinExistence type="predicted"/>
<feature type="chain" id="PRO_5041345804" evidence="1">
    <location>
        <begin position="20"/>
        <end position="113"/>
    </location>
</feature>
<dbReference type="EMBL" id="JAPDNT010000002">
    <property type="protein sequence ID" value="MCW3473733.1"/>
    <property type="molecule type" value="Genomic_DNA"/>
</dbReference>